<name>A3IT25_9CHRO</name>
<reference evidence="3 4" key="1">
    <citation type="submission" date="2007-03" db="EMBL/GenBank/DDBJ databases">
        <authorList>
            <person name="Stal L."/>
            <person name="Ferriera S."/>
            <person name="Johnson J."/>
            <person name="Kravitz S."/>
            <person name="Beeson K."/>
            <person name="Sutton G."/>
            <person name="Rogers Y.-H."/>
            <person name="Friedman R."/>
            <person name="Frazier M."/>
            <person name="Venter J.C."/>
        </authorList>
    </citation>
    <scope>NUCLEOTIDE SEQUENCE [LARGE SCALE GENOMIC DNA]</scope>
    <source>
        <strain evidence="3 4">CCY0110</strain>
    </source>
</reference>
<dbReference type="SUPFAM" id="SSF56672">
    <property type="entry name" value="DNA/RNA polymerases"/>
    <property type="match status" value="1"/>
</dbReference>
<dbReference type="InterPro" id="IPR013597">
    <property type="entry name" value="Mat_intron_G2"/>
</dbReference>
<dbReference type="CDD" id="cd00085">
    <property type="entry name" value="HNHc"/>
    <property type="match status" value="1"/>
</dbReference>
<dbReference type="eggNOG" id="COG1403">
    <property type="taxonomic scope" value="Bacteria"/>
</dbReference>
<comment type="caution">
    <text evidence="3">The sequence shown here is derived from an EMBL/GenBank/DDBJ whole genome shotgun (WGS) entry which is preliminary data.</text>
</comment>
<feature type="region of interest" description="Disordered" evidence="1">
    <location>
        <begin position="613"/>
        <end position="636"/>
    </location>
</feature>
<dbReference type="SMART" id="SM00507">
    <property type="entry name" value="HNHc"/>
    <property type="match status" value="1"/>
</dbReference>
<protein>
    <recommendedName>
        <fullName evidence="2">Reverse transcriptase domain-containing protein</fullName>
    </recommendedName>
</protein>
<accession>A3IT25</accession>
<dbReference type="InterPro" id="IPR030931">
    <property type="entry name" value="Group_II_RT_mat"/>
</dbReference>
<evidence type="ECO:0000313" key="3">
    <source>
        <dbReference type="EMBL" id="EAZ90329.1"/>
    </source>
</evidence>
<dbReference type="Pfam" id="PF08388">
    <property type="entry name" value="GIIM"/>
    <property type="match status" value="1"/>
</dbReference>
<dbReference type="Pfam" id="PF13655">
    <property type="entry name" value="RVT_N"/>
    <property type="match status" value="1"/>
</dbReference>
<dbReference type="InterPro" id="IPR051083">
    <property type="entry name" value="GrpII_Intron_Splice-Mob/Def"/>
</dbReference>
<evidence type="ECO:0000259" key="2">
    <source>
        <dbReference type="PROSITE" id="PS50878"/>
    </source>
</evidence>
<dbReference type="InterPro" id="IPR003615">
    <property type="entry name" value="HNH_nuc"/>
</dbReference>
<dbReference type="GO" id="GO:0003676">
    <property type="term" value="F:nucleic acid binding"/>
    <property type="evidence" value="ECO:0007669"/>
    <property type="project" value="InterPro"/>
</dbReference>
<proteinExistence type="predicted"/>
<keyword evidence="4" id="KW-1185">Reference proteome</keyword>
<dbReference type="Pfam" id="PF00078">
    <property type="entry name" value="RVT_1"/>
    <property type="match status" value="1"/>
</dbReference>
<organism evidence="3 4">
    <name type="scientific">Crocosphaera chwakensis CCY0110</name>
    <dbReference type="NCBI Taxonomy" id="391612"/>
    <lineage>
        <taxon>Bacteria</taxon>
        <taxon>Bacillati</taxon>
        <taxon>Cyanobacteriota</taxon>
        <taxon>Cyanophyceae</taxon>
        <taxon>Oscillatoriophycideae</taxon>
        <taxon>Chroococcales</taxon>
        <taxon>Aphanothecaceae</taxon>
        <taxon>Crocosphaera</taxon>
        <taxon>Crocosphaera chwakensis</taxon>
    </lineage>
</organism>
<gene>
    <name evidence="3" type="ORF">CY0110_04663</name>
</gene>
<dbReference type="Pfam" id="PF01844">
    <property type="entry name" value="HNH"/>
    <property type="match status" value="1"/>
</dbReference>
<dbReference type="InterPro" id="IPR002711">
    <property type="entry name" value="HNH"/>
</dbReference>
<dbReference type="InterPro" id="IPR025960">
    <property type="entry name" value="RVT_N"/>
</dbReference>
<sequence>MSKTDLKPNTVECNQINWRKVEKAVFKLQKRIYQASVSGDVKKVRKLQKTLLNSYFAKLLAVRKVTQENKGKKTAGIDGVKSLTPKQRLELTQNLKLGKKAKPVRRVWIPKANGKQRPLGIPVMHDRVKQALVKSALEPEWEARFEENSYGFRPGRCCQDAIEAIFTQIRQKSKFVLDADISKCFDRINHSKLLEKINTFPTLRKQIRAWLKAGILDQGNTIFPEEGTPQGGICSPLLANIALHGMEERINEYAVTLKGRRLDNIKAISLIRYADDFLIIHENLNVINSCQEIIQDWLKPIGLELNQEKTKIINTLEEHKGNKPGFNFLGFNIRQFKVGKNQSGKNSNGIKLGFKTIIKPSKEKINEYYKKLAQIVDKHKASSQNVLITKLSPIIRGWANYYRTVCSKETFSRLDHLMWLKLYRWALRRHTNKSKHWVVRKYWHTKGTDNWSFGCTFKNKEYTLQKHSQTEIVRHTKVKGKSSPYDGNTNYWASRMGKHPEMKTSVAILLKKQKGKCNHCGLTFMPGDKIETDHITPTKAGGNNQRDNLQALHIHCHDIKTRKDLIDIKSYKSQKVWSKTLKEINFHFEIIKWEWKDDLPTLVNGTRNRSLFTEEPDEGKLSRPVLKTSRAGDSLA</sequence>
<dbReference type="PROSITE" id="PS50878">
    <property type="entry name" value="RT_POL"/>
    <property type="match status" value="1"/>
</dbReference>
<dbReference type="AlphaFoldDB" id="A3IT25"/>
<feature type="domain" description="Reverse transcriptase" evidence="2">
    <location>
        <begin position="90"/>
        <end position="333"/>
    </location>
</feature>
<dbReference type="GO" id="GO:0008270">
    <property type="term" value="F:zinc ion binding"/>
    <property type="evidence" value="ECO:0007669"/>
    <property type="project" value="InterPro"/>
</dbReference>
<evidence type="ECO:0000256" key="1">
    <source>
        <dbReference type="SAM" id="MobiDB-lite"/>
    </source>
</evidence>
<dbReference type="eggNOG" id="COG3344">
    <property type="taxonomic scope" value="Bacteria"/>
</dbReference>
<dbReference type="RefSeq" id="WP_008276530.1">
    <property type="nucleotide sequence ID" value="NZ_AAXW01000026.1"/>
</dbReference>
<dbReference type="GO" id="GO:0004519">
    <property type="term" value="F:endonuclease activity"/>
    <property type="evidence" value="ECO:0007669"/>
    <property type="project" value="InterPro"/>
</dbReference>
<dbReference type="Proteomes" id="UP000003781">
    <property type="component" value="Unassembled WGS sequence"/>
</dbReference>
<dbReference type="PANTHER" id="PTHR34047:SF10">
    <property type="entry name" value="GROUP II INTRON-ASSOCIATED OPEN READING FRAME"/>
    <property type="match status" value="1"/>
</dbReference>
<dbReference type="CDD" id="cd01651">
    <property type="entry name" value="RT_G2_intron"/>
    <property type="match status" value="1"/>
</dbReference>
<dbReference type="InterPro" id="IPR000477">
    <property type="entry name" value="RT_dom"/>
</dbReference>
<dbReference type="Gene3D" id="1.10.30.50">
    <property type="match status" value="1"/>
</dbReference>
<dbReference type="InterPro" id="IPR043502">
    <property type="entry name" value="DNA/RNA_pol_sf"/>
</dbReference>
<evidence type="ECO:0000313" key="4">
    <source>
        <dbReference type="Proteomes" id="UP000003781"/>
    </source>
</evidence>
<dbReference type="NCBIfam" id="TIGR04416">
    <property type="entry name" value="group_II_RT_mat"/>
    <property type="match status" value="1"/>
</dbReference>
<dbReference type="OrthoDB" id="416072at2"/>
<dbReference type="PANTHER" id="PTHR34047">
    <property type="entry name" value="NUCLEAR INTRON MATURASE 1, MITOCHONDRIAL-RELATED"/>
    <property type="match status" value="1"/>
</dbReference>
<dbReference type="EMBL" id="AAXW01000026">
    <property type="protein sequence ID" value="EAZ90329.1"/>
    <property type="molecule type" value="Genomic_DNA"/>
</dbReference>